<sequence>MSRDRMLRRMNYEDDTAPSLLDRERKQRCRKTRLLATPLIIYEYLPEKFKWKGIPWMKSVTNERSHFRRAHTLGKGGSWSQGDVSHVLQDVRDDVINHFSFPPTYVGERVAGFGGMACSGSKPPTLASRSL</sequence>
<dbReference type="Proteomes" id="UP000887013">
    <property type="component" value="Unassembled WGS sequence"/>
</dbReference>
<dbReference type="EMBL" id="BMAW01095097">
    <property type="protein sequence ID" value="GFS68684.1"/>
    <property type="molecule type" value="Genomic_DNA"/>
</dbReference>
<evidence type="ECO:0000313" key="1">
    <source>
        <dbReference type="EMBL" id="GFS68684.1"/>
    </source>
</evidence>
<proteinExistence type="predicted"/>
<gene>
    <name evidence="1" type="ORF">NPIL_584191</name>
</gene>
<accession>A0A8X6MMX4</accession>
<dbReference type="AlphaFoldDB" id="A0A8X6MMX4"/>
<comment type="caution">
    <text evidence="1">The sequence shown here is derived from an EMBL/GenBank/DDBJ whole genome shotgun (WGS) entry which is preliminary data.</text>
</comment>
<evidence type="ECO:0000313" key="2">
    <source>
        <dbReference type="Proteomes" id="UP000887013"/>
    </source>
</evidence>
<keyword evidence="2" id="KW-1185">Reference proteome</keyword>
<name>A0A8X6MMX4_NEPPI</name>
<protein>
    <submittedName>
        <fullName evidence="1">Uncharacterized protein</fullName>
    </submittedName>
</protein>
<organism evidence="1 2">
    <name type="scientific">Nephila pilipes</name>
    <name type="common">Giant wood spider</name>
    <name type="synonym">Nephila maculata</name>
    <dbReference type="NCBI Taxonomy" id="299642"/>
    <lineage>
        <taxon>Eukaryota</taxon>
        <taxon>Metazoa</taxon>
        <taxon>Ecdysozoa</taxon>
        <taxon>Arthropoda</taxon>
        <taxon>Chelicerata</taxon>
        <taxon>Arachnida</taxon>
        <taxon>Araneae</taxon>
        <taxon>Araneomorphae</taxon>
        <taxon>Entelegynae</taxon>
        <taxon>Araneoidea</taxon>
        <taxon>Nephilidae</taxon>
        <taxon>Nephila</taxon>
    </lineage>
</organism>
<reference evidence="1" key="1">
    <citation type="submission" date="2020-08" db="EMBL/GenBank/DDBJ databases">
        <title>Multicomponent nature underlies the extraordinary mechanical properties of spider dragline silk.</title>
        <authorList>
            <person name="Kono N."/>
            <person name="Nakamura H."/>
            <person name="Mori M."/>
            <person name="Yoshida Y."/>
            <person name="Ohtoshi R."/>
            <person name="Malay A.D."/>
            <person name="Moran D.A.P."/>
            <person name="Tomita M."/>
            <person name="Numata K."/>
            <person name="Arakawa K."/>
        </authorList>
    </citation>
    <scope>NUCLEOTIDE SEQUENCE</scope>
</reference>